<keyword evidence="1" id="KW-0812">Transmembrane</keyword>
<dbReference type="KEGG" id="spol:FH971_15830"/>
<evidence type="ECO:0000256" key="1">
    <source>
        <dbReference type="SAM" id="Phobius"/>
    </source>
</evidence>
<dbReference type="Pfam" id="PF00144">
    <property type="entry name" value="Beta-lactamase"/>
    <property type="match status" value="1"/>
</dbReference>
<dbReference type="SUPFAM" id="SSF56601">
    <property type="entry name" value="beta-lactamase/transpeptidase-like"/>
    <property type="match status" value="1"/>
</dbReference>
<evidence type="ECO:0000313" key="4">
    <source>
        <dbReference type="Proteomes" id="UP000319809"/>
    </source>
</evidence>
<dbReference type="InterPro" id="IPR001466">
    <property type="entry name" value="Beta-lactam-related"/>
</dbReference>
<name>A0A4Y5YHM2_9GAMM</name>
<dbReference type="PANTHER" id="PTHR46825:SF9">
    <property type="entry name" value="BETA-LACTAMASE-RELATED DOMAIN-CONTAINING PROTEIN"/>
    <property type="match status" value="1"/>
</dbReference>
<dbReference type="Gene3D" id="3.40.710.10">
    <property type="entry name" value="DD-peptidase/beta-lactamase superfamily"/>
    <property type="match status" value="1"/>
</dbReference>
<protein>
    <submittedName>
        <fullName evidence="3">Beta-lactamase family protein</fullName>
    </submittedName>
</protein>
<dbReference type="InterPro" id="IPR050491">
    <property type="entry name" value="AmpC-like"/>
</dbReference>
<keyword evidence="4" id="KW-1185">Reference proteome</keyword>
<dbReference type="RefSeq" id="WP_140234966.1">
    <property type="nucleotide sequence ID" value="NZ_CP041036.1"/>
</dbReference>
<dbReference type="PANTHER" id="PTHR46825">
    <property type="entry name" value="D-ALANYL-D-ALANINE-CARBOXYPEPTIDASE/ENDOPEPTIDASE AMPH"/>
    <property type="match status" value="1"/>
</dbReference>
<proteinExistence type="predicted"/>
<feature type="domain" description="Beta-lactamase-related" evidence="2">
    <location>
        <begin position="74"/>
        <end position="330"/>
    </location>
</feature>
<keyword evidence="1" id="KW-1133">Transmembrane helix</keyword>
<organism evidence="3 4">
    <name type="scientific">Shewanella polaris</name>
    <dbReference type="NCBI Taxonomy" id="2588449"/>
    <lineage>
        <taxon>Bacteria</taxon>
        <taxon>Pseudomonadati</taxon>
        <taxon>Pseudomonadota</taxon>
        <taxon>Gammaproteobacteria</taxon>
        <taxon>Alteromonadales</taxon>
        <taxon>Shewanellaceae</taxon>
        <taxon>Shewanella</taxon>
    </lineage>
</organism>
<keyword evidence="1" id="KW-0472">Membrane</keyword>
<dbReference type="InterPro" id="IPR012338">
    <property type="entry name" value="Beta-lactam/transpept-like"/>
</dbReference>
<dbReference type="Proteomes" id="UP000319809">
    <property type="component" value="Chromosome"/>
</dbReference>
<gene>
    <name evidence="3" type="ORF">FH971_15830</name>
</gene>
<dbReference type="AlphaFoldDB" id="A0A4Y5YHM2"/>
<evidence type="ECO:0000313" key="3">
    <source>
        <dbReference type="EMBL" id="QDE32302.1"/>
    </source>
</evidence>
<reference evidence="3 4" key="1">
    <citation type="submission" date="2019-06" db="EMBL/GenBank/DDBJ databases">
        <title>The genome of Shewanella sp. SM1901.</title>
        <authorList>
            <person name="Cha Q."/>
        </authorList>
    </citation>
    <scope>NUCLEOTIDE SEQUENCE [LARGE SCALE GENOMIC DNA]</scope>
    <source>
        <strain evidence="3 4">SM1901</strain>
    </source>
</reference>
<accession>A0A4Y5YHM2</accession>
<sequence>MITSQLFSRFTILQKTGFQKFGCMLIVLCVASISFQLSAFELTAVDVQTIIDNDSRSFNGRIIISDTDTRYVNYQAGTDIAPDSIFMIGSISKTVTATLVLQAVDQKKLALTDSITDHLDIIPDNPVMISQLLNHTSGITTPKSPSINAGSQFIPASQFSYSNYGYKLLGDILAQVYQQPYAQLVNQFTEKNQLDIHAGTGSIAQLHDKQTRLVNGYTEQQQQRTQLTDFTVNNDFIAFGGMQASSDGVVEFVNGLHQGQFLSAASYQAMTHASTTRHHRWGDTGYGYGLQISQQDGLVEYSHSGYIPGYISIMLYYPQSQLTVVILENTSWDLDDIDRVFGLHDKIRQAVRKQLTTYE</sequence>
<dbReference type="EMBL" id="CP041036">
    <property type="protein sequence ID" value="QDE32302.1"/>
    <property type="molecule type" value="Genomic_DNA"/>
</dbReference>
<feature type="transmembrane region" description="Helical" evidence="1">
    <location>
        <begin position="21"/>
        <end position="40"/>
    </location>
</feature>
<evidence type="ECO:0000259" key="2">
    <source>
        <dbReference type="Pfam" id="PF00144"/>
    </source>
</evidence>